<dbReference type="PANTHER" id="PTHR28004">
    <property type="entry name" value="ZGC:162816-RELATED"/>
    <property type="match status" value="1"/>
</dbReference>
<organism evidence="4 5">
    <name type="scientific">Thalassovita aquimarina</name>
    <dbReference type="NCBI Taxonomy" id="2785917"/>
    <lineage>
        <taxon>Bacteria</taxon>
        <taxon>Pseudomonadati</taxon>
        <taxon>Pseudomonadota</taxon>
        <taxon>Alphaproteobacteria</taxon>
        <taxon>Rhodobacterales</taxon>
        <taxon>Roseobacteraceae</taxon>
        <taxon>Thalassovita</taxon>
    </lineage>
</organism>
<dbReference type="EMBL" id="JADMKU010000003">
    <property type="protein sequence ID" value="MBR9650334.1"/>
    <property type="molecule type" value="Genomic_DNA"/>
</dbReference>
<name>A0ABS5HMZ0_9RHOB</name>
<dbReference type="InterPro" id="IPR026956">
    <property type="entry name" value="D-ser_dehydrat-like_dom"/>
</dbReference>
<dbReference type="Pfam" id="PF14031">
    <property type="entry name" value="D-ser_dehydrat"/>
    <property type="match status" value="1"/>
</dbReference>
<dbReference type="SUPFAM" id="SSF51419">
    <property type="entry name" value="PLP-binding barrel"/>
    <property type="match status" value="1"/>
</dbReference>
<dbReference type="InterPro" id="IPR051466">
    <property type="entry name" value="D-amino_acid_metab_enzyme"/>
</dbReference>
<gene>
    <name evidence="4" type="ORF">IT775_04235</name>
</gene>
<evidence type="ECO:0000313" key="5">
    <source>
        <dbReference type="Proteomes" id="UP001195941"/>
    </source>
</evidence>
<comment type="caution">
    <text evidence="4">The sequence shown here is derived from an EMBL/GenBank/DDBJ whole genome shotgun (WGS) entry which is preliminary data.</text>
</comment>
<dbReference type="Gene3D" id="3.20.20.10">
    <property type="entry name" value="Alanine racemase"/>
    <property type="match status" value="1"/>
</dbReference>
<dbReference type="RefSeq" id="WP_212699854.1">
    <property type="nucleotide sequence ID" value="NZ_JADMKU010000003.1"/>
</dbReference>
<comment type="similarity">
    <text evidence="1">Belongs to the DSD1 family.</text>
</comment>
<protein>
    <submittedName>
        <fullName evidence="4">Alanine racemase</fullName>
    </submittedName>
</protein>
<dbReference type="Gene3D" id="2.40.37.20">
    <property type="entry name" value="D-serine dehydratase-like domain"/>
    <property type="match status" value="1"/>
</dbReference>
<sequence length="383" mass="41353">MTPKTLYDLPTPSLVLDRAKLARNLRRMADACARNGVALRPHLKTAKSIDVARMVLNDETQGIAVSTLCEAEYFASHGIRDIQYAVCITPDKLERVAAIQAGGAKVALITDNAGVARAIADANGRIDTTFYVQIEIDCGENRTGVLPDSDQVTEIARILDAAPNVDFDGVMTHAGHSYGCRSLEEIEALAETERLAAVTAAEAVRAAGIDCRTVSIGSTPTALHARHLDGVTEARAGVYMFGDVFQAQILSCTLDDLAISVLTDVSSHRPDLNHLTVDAGALALSKDRSTENVSNDVGFGLVGDIAGKIVAPQLIVTRVYQEHGLVPMCEGQRLEDYPIGRRLRIYPNHVCMTVAMYDRYYVVDSDEGNGTDIVAVWSRVNGW</sequence>
<evidence type="ECO:0000256" key="1">
    <source>
        <dbReference type="ARBA" id="ARBA00005323"/>
    </source>
</evidence>
<evidence type="ECO:0000256" key="2">
    <source>
        <dbReference type="ARBA" id="ARBA00023239"/>
    </source>
</evidence>
<reference evidence="4 5" key="1">
    <citation type="journal article" date="2021" name="Arch. Microbiol.">
        <title>Thalassobius aquimarinus sp. nov., isolated from the Sea of Japan seashore.</title>
        <authorList>
            <person name="Kurilenko V.V."/>
            <person name="Romanenko L.A."/>
            <person name="Chernysheva N.Y."/>
            <person name="Velansky P.V."/>
            <person name="Tekutyeva L.A."/>
            <person name="Isaeva M.P."/>
            <person name="Mikhailov V.V."/>
        </authorList>
    </citation>
    <scope>NUCLEOTIDE SEQUENCE [LARGE SCALE GENOMIC DNA]</scope>
    <source>
        <strain evidence="4 5">KMM 8518</strain>
    </source>
</reference>
<feature type="domain" description="D-serine dehydratase-like" evidence="3">
    <location>
        <begin position="258"/>
        <end position="364"/>
    </location>
</feature>
<dbReference type="InterPro" id="IPR029066">
    <property type="entry name" value="PLP-binding_barrel"/>
</dbReference>
<dbReference type="SMART" id="SM01119">
    <property type="entry name" value="D-ser_dehydrat"/>
    <property type="match status" value="1"/>
</dbReference>
<dbReference type="InterPro" id="IPR001608">
    <property type="entry name" value="Ala_racemase_N"/>
</dbReference>
<keyword evidence="2" id="KW-0456">Lyase</keyword>
<proteinExistence type="inferred from homology"/>
<dbReference type="Proteomes" id="UP001195941">
    <property type="component" value="Unassembled WGS sequence"/>
</dbReference>
<dbReference type="Pfam" id="PF01168">
    <property type="entry name" value="Ala_racemase_N"/>
    <property type="match status" value="1"/>
</dbReference>
<dbReference type="InterPro" id="IPR042208">
    <property type="entry name" value="D-ser_dehydrat-like_sf"/>
</dbReference>
<accession>A0ABS5HMZ0</accession>
<evidence type="ECO:0000259" key="3">
    <source>
        <dbReference type="SMART" id="SM01119"/>
    </source>
</evidence>
<evidence type="ECO:0000313" key="4">
    <source>
        <dbReference type="EMBL" id="MBR9650334.1"/>
    </source>
</evidence>
<keyword evidence="5" id="KW-1185">Reference proteome</keyword>
<dbReference type="PANTHER" id="PTHR28004:SF2">
    <property type="entry name" value="D-SERINE DEHYDRATASE"/>
    <property type="match status" value="1"/>
</dbReference>